<dbReference type="EMBL" id="DVNK01000019">
    <property type="protein sequence ID" value="HIU46082.1"/>
    <property type="molecule type" value="Genomic_DNA"/>
</dbReference>
<protein>
    <submittedName>
        <fullName evidence="2">Uncharacterized protein</fullName>
    </submittedName>
</protein>
<reference evidence="2" key="1">
    <citation type="submission" date="2020-10" db="EMBL/GenBank/DDBJ databases">
        <authorList>
            <person name="Gilroy R."/>
        </authorList>
    </citation>
    <scope>NUCLEOTIDE SEQUENCE</scope>
    <source>
        <strain evidence="2">ChiSxjej2B14-8506</strain>
    </source>
</reference>
<dbReference type="Proteomes" id="UP000824123">
    <property type="component" value="Unassembled WGS sequence"/>
</dbReference>
<evidence type="ECO:0000256" key="1">
    <source>
        <dbReference type="SAM" id="Phobius"/>
    </source>
</evidence>
<keyword evidence="1" id="KW-1133">Transmembrane helix</keyword>
<comment type="caution">
    <text evidence="2">The sequence shown here is derived from an EMBL/GenBank/DDBJ whole genome shotgun (WGS) entry which is preliminary data.</text>
</comment>
<keyword evidence="1" id="KW-0812">Transmembrane</keyword>
<proteinExistence type="predicted"/>
<organism evidence="2 3">
    <name type="scientific">Candidatus Fimadaptatus faecigallinarum</name>
    <dbReference type="NCBI Taxonomy" id="2840814"/>
    <lineage>
        <taxon>Bacteria</taxon>
        <taxon>Bacillati</taxon>
        <taxon>Bacillota</taxon>
        <taxon>Clostridia</taxon>
        <taxon>Eubacteriales</taxon>
        <taxon>Candidatus Fimadaptatus</taxon>
    </lineage>
</organism>
<keyword evidence="1" id="KW-0472">Membrane</keyword>
<name>A0A9D1LQF3_9FIRM</name>
<evidence type="ECO:0000313" key="3">
    <source>
        <dbReference type="Proteomes" id="UP000824123"/>
    </source>
</evidence>
<evidence type="ECO:0000313" key="2">
    <source>
        <dbReference type="EMBL" id="HIU46082.1"/>
    </source>
</evidence>
<feature type="transmembrane region" description="Helical" evidence="1">
    <location>
        <begin position="152"/>
        <end position="185"/>
    </location>
</feature>
<feature type="transmembrane region" description="Helical" evidence="1">
    <location>
        <begin position="119"/>
        <end position="140"/>
    </location>
</feature>
<dbReference type="AlphaFoldDB" id="A0A9D1LQF3"/>
<accession>A0A9D1LQF3</accession>
<sequence>MTNQDIVTQLRQRFERMFPEHARRLQAISDKLAQAAESEAAGYEAELECIRADLLDAICLRYGAALGKSDADTGLAIQLRGEKYKELIGARGSDIETQLLLLLDSLSRLQDVEKGNTEAVVSTILLGGISALTASAIAYITKLVTDSAMELLPAAFATVEFCSTTAIVGAVGVVVVAVLIPLIYFMKKPAACIALVINELRQDLVFESDYCVHGKRVTVTSSIPKVAATAEGELLCSAGLFCSQKKDSALIGTQYGFALKQLDIDRIKFSFGMGCPLAQGRNNCAVGFDQTPKSIAEEADRYQKQSDAQLKDEYALDICCNSASGSVAYYVVRVRYR</sequence>
<gene>
    <name evidence="2" type="ORF">IAC59_02360</name>
</gene>
<reference evidence="2" key="2">
    <citation type="journal article" date="2021" name="PeerJ">
        <title>Extensive microbial diversity within the chicken gut microbiome revealed by metagenomics and culture.</title>
        <authorList>
            <person name="Gilroy R."/>
            <person name="Ravi A."/>
            <person name="Getino M."/>
            <person name="Pursley I."/>
            <person name="Horton D.L."/>
            <person name="Alikhan N.F."/>
            <person name="Baker D."/>
            <person name="Gharbi K."/>
            <person name="Hall N."/>
            <person name="Watson M."/>
            <person name="Adriaenssens E.M."/>
            <person name="Foster-Nyarko E."/>
            <person name="Jarju S."/>
            <person name="Secka A."/>
            <person name="Antonio M."/>
            <person name="Oren A."/>
            <person name="Chaudhuri R.R."/>
            <person name="La Ragione R."/>
            <person name="Hildebrand F."/>
            <person name="Pallen M.J."/>
        </authorList>
    </citation>
    <scope>NUCLEOTIDE SEQUENCE</scope>
    <source>
        <strain evidence="2">ChiSxjej2B14-8506</strain>
    </source>
</reference>